<gene>
    <name evidence="1" type="ORF">SAMN04488244_104120</name>
</gene>
<sequence length="97" mass="10880">MRLEQVVEIIEFTDTDHLAHAMEVFNQHGFVSDALLPFLGIVFERAPEQLCDKLSQVGFKGDVTLAVVDKATAESSYVVFNADQYNENEAIDKVLTF</sequence>
<dbReference type="RefSeq" id="WP_103879395.1">
    <property type="nucleotide sequence ID" value="NZ_FNVG01000004.1"/>
</dbReference>
<protein>
    <submittedName>
        <fullName evidence="1">Uncharacterized protein</fullName>
    </submittedName>
</protein>
<evidence type="ECO:0000313" key="1">
    <source>
        <dbReference type="EMBL" id="SEF84162.1"/>
    </source>
</evidence>
<dbReference type="Proteomes" id="UP000236721">
    <property type="component" value="Unassembled WGS sequence"/>
</dbReference>
<accession>A0A1H5V9V5</accession>
<evidence type="ECO:0000313" key="2">
    <source>
        <dbReference type="Proteomes" id="UP000236721"/>
    </source>
</evidence>
<keyword evidence="2" id="KW-1185">Reference proteome</keyword>
<dbReference type="OrthoDB" id="5902762at2"/>
<dbReference type="AlphaFoldDB" id="A0A1H5V9V5"/>
<dbReference type="EMBL" id="FNVG01000004">
    <property type="protein sequence ID" value="SEF84162.1"/>
    <property type="molecule type" value="Genomic_DNA"/>
</dbReference>
<name>A0A1H5V9V5_9VIBR</name>
<reference evidence="2" key="1">
    <citation type="submission" date="2016-10" db="EMBL/GenBank/DDBJ databases">
        <authorList>
            <person name="Varghese N."/>
            <person name="Submissions S."/>
        </authorList>
    </citation>
    <scope>NUCLEOTIDE SEQUENCE [LARGE SCALE GENOMIC DNA]</scope>
    <source>
        <strain evidence="2">CGMCC 1.7062</strain>
    </source>
</reference>
<organism evidence="1 2">
    <name type="scientific">Vibrio hangzhouensis</name>
    <dbReference type="NCBI Taxonomy" id="462991"/>
    <lineage>
        <taxon>Bacteria</taxon>
        <taxon>Pseudomonadati</taxon>
        <taxon>Pseudomonadota</taxon>
        <taxon>Gammaproteobacteria</taxon>
        <taxon>Vibrionales</taxon>
        <taxon>Vibrionaceae</taxon>
        <taxon>Vibrio</taxon>
    </lineage>
</organism>
<proteinExistence type="predicted"/>